<dbReference type="SMART" id="SM00032">
    <property type="entry name" value="CCP"/>
    <property type="match status" value="1"/>
</dbReference>
<evidence type="ECO:0000256" key="2">
    <source>
        <dbReference type="SAM" id="SignalP"/>
    </source>
</evidence>
<dbReference type="EMBL" id="GBXM01002983">
    <property type="protein sequence ID" value="JAI05595.1"/>
    <property type="molecule type" value="Transcribed_RNA"/>
</dbReference>
<keyword evidence="2" id="KW-0732">Signal</keyword>
<accession>A0A0E9XSG8</accession>
<dbReference type="AlphaFoldDB" id="A0A0E9XSG8"/>
<feature type="domain" description="Sushi" evidence="3">
    <location>
        <begin position="34"/>
        <end position="85"/>
    </location>
</feature>
<dbReference type="SUPFAM" id="SSF57535">
    <property type="entry name" value="Complement control module/SCR domain"/>
    <property type="match status" value="1"/>
</dbReference>
<feature type="chain" id="PRO_5002435463" description="Sushi domain-containing protein" evidence="2">
    <location>
        <begin position="32"/>
        <end position="86"/>
    </location>
</feature>
<evidence type="ECO:0000256" key="1">
    <source>
        <dbReference type="ARBA" id="ARBA00023157"/>
    </source>
</evidence>
<dbReference type="InterPro" id="IPR000436">
    <property type="entry name" value="Sushi_SCR_CCP_dom"/>
</dbReference>
<feature type="signal peptide" evidence="2">
    <location>
        <begin position="1"/>
        <end position="31"/>
    </location>
</feature>
<organism evidence="4">
    <name type="scientific">Anguilla anguilla</name>
    <name type="common">European freshwater eel</name>
    <name type="synonym">Muraena anguilla</name>
    <dbReference type="NCBI Taxonomy" id="7936"/>
    <lineage>
        <taxon>Eukaryota</taxon>
        <taxon>Metazoa</taxon>
        <taxon>Chordata</taxon>
        <taxon>Craniata</taxon>
        <taxon>Vertebrata</taxon>
        <taxon>Euteleostomi</taxon>
        <taxon>Actinopterygii</taxon>
        <taxon>Neopterygii</taxon>
        <taxon>Teleostei</taxon>
        <taxon>Anguilliformes</taxon>
        <taxon>Anguillidae</taxon>
        <taxon>Anguilla</taxon>
    </lineage>
</organism>
<dbReference type="CDD" id="cd00033">
    <property type="entry name" value="CCP"/>
    <property type="match status" value="1"/>
</dbReference>
<protein>
    <recommendedName>
        <fullName evidence="3">Sushi domain-containing protein</fullName>
    </recommendedName>
</protein>
<dbReference type="InterPro" id="IPR035976">
    <property type="entry name" value="Sushi/SCR/CCP_sf"/>
</dbReference>
<reference evidence="4" key="1">
    <citation type="submission" date="2014-11" db="EMBL/GenBank/DDBJ databases">
        <authorList>
            <person name="Amaro Gonzalez C."/>
        </authorList>
    </citation>
    <scope>NUCLEOTIDE SEQUENCE</scope>
</reference>
<dbReference type="Gene3D" id="2.10.70.10">
    <property type="entry name" value="Complement Module, domain 1"/>
    <property type="match status" value="1"/>
</dbReference>
<sequence>MFNFEDFSRHQLRLWVLALLGLALAARPSHGKSCSAPPDVLNGQWIGESLLVGATMTLKCNTGYTVGGKISTMQCDGWLEYERICV</sequence>
<reference evidence="4" key="2">
    <citation type="journal article" date="2015" name="Fish Shellfish Immunol.">
        <title>Early steps in the European eel (Anguilla anguilla)-Vibrio vulnificus interaction in the gills: Role of the RtxA13 toxin.</title>
        <authorList>
            <person name="Callol A."/>
            <person name="Pajuelo D."/>
            <person name="Ebbesson L."/>
            <person name="Teles M."/>
            <person name="MacKenzie S."/>
            <person name="Amaro C."/>
        </authorList>
    </citation>
    <scope>NUCLEOTIDE SEQUENCE</scope>
</reference>
<proteinExistence type="predicted"/>
<name>A0A0E9XSG8_ANGAN</name>
<dbReference type="Pfam" id="PF00084">
    <property type="entry name" value="Sushi"/>
    <property type="match status" value="1"/>
</dbReference>
<evidence type="ECO:0000259" key="3">
    <source>
        <dbReference type="SMART" id="SM00032"/>
    </source>
</evidence>
<keyword evidence="1" id="KW-1015">Disulfide bond</keyword>
<evidence type="ECO:0000313" key="4">
    <source>
        <dbReference type="EMBL" id="JAI05595.1"/>
    </source>
</evidence>